<dbReference type="PANTHER" id="PTHR43806:SF11">
    <property type="entry name" value="CEREVISIN-RELATED"/>
    <property type="match status" value="1"/>
</dbReference>
<evidence type="ECO:0000259" key="8">
    <source>
        <dbReference type="Pfam" id="PF00082"/>
    </source>
</evidence>
<keyword evidence="3 5" id="KW-0378">Hydrolase</keyword>
<feature type="active site" description="Charge relay system" evidence="5">
    <location>
        <position position="178"/>
    </location>
</feature>
<keyword evidence="2 5" id="KW-0645">Protease</keyword>
<name>A0ABN3N011_9ACTN</name>
<dbReference type="InterPro" id="IPR000209">
    <property type="entry name" value="Peptidase_S8/S53_dom"/>
</dbReference>
<proteinExistence type="inferred from homology"/>
<reference evidence="9 10" key="1">
    <citation type="journal article" date="2019" name="Int. J. Syst. Evol. Microbiol.">
        <title>The Global Catalogue of Microorganisms (GCM) 10K type strain sequencing project: providing services to taxonomists for standard genome sequencing and annotation.</title>
        <authorList>
            <consortium name="The Broad Institute Genomics Platform"/>
            <consortium name="The Broad Institute Genome Sequencing Center for Infectious Disease"/>
            <person name="Wu L."/>
            <person name="Ma J."/>
        </authorList>
    </citation>
    <scope>NUCLEOTIDE SEQUENCE [LARGE SCALE GENOMIC DNA]</scope>
    <source>
        <strain evidence="9 10">JCM 3367</strain>
    </source>
</reference>
<evidence type="ECO:0000256" key="5">
    <source>
        <dbReference type="PROSITE-ProRule" id="PRU01240"/>
    </source>
</evidence>
<dbReference type="InterPro" id="IPR015500">
    <property type="entry name" value="Peptidase_S8_subtilisin-rel"/>
</dbReference>
<feature type="signal peptide" evidence="7">
    <location>
        <begin position="1"/>
        <end position="28"/>
    </location>
</feature>
<evidence type="ECO:0000256" key="6">
    <source>
        <dbReference type="RuleBase" id="RU003355"/>
    </source>
</evidence>
<dbReference type="InterPro" id="IPR022398">
    <property type="entry name" value="Peptidase_S8_His-AS"/>
</dbReference>
<dbReference type="SUPFAM" id="SSF52743">
    <property type="entry name" value="Subtilisin-like"/>
    <property type="match status" value="1"/>
</dbReference>
<evidence type="ECO:0000313" key="9">
    <source>
        <dbReference type="EMBL" id="GAA2511698.1"/>
    </source>
</evidence>
<evidence type="ECO:0000256" key="4">
    <source>
        <dbReference type="ARBA" id="ARBA00022825"/>
    </source>
</evidence>
<dbReference type="PRINTS" id="PR00723">
    <property type="entry name" value="SUBTILISIN"/>
</dbReference>
<dbReference type="EMBL" id="BAAARY010000001">
    <property type="protein sequence ID" value="GAA2511698.1"/>
    <property type="molecule type" value="Genomic_DNA"/>
</dbReference>
<keyword evidence="10" id="KW-1185">Reference proteome</keyword>
<feature type="active site" description="Charge relay system" evidence="5">
    <location>
        <position position="227"/>
    </location>
</feature>
<accession>A0ABN3N011</accession>
<gene>
    <name evidence="9" type="ORF">GCM10010201_03400</name>
</gene>
<evidence type="ECO:0000256" key="1">
    <source>
        <dbReference type="ARBA" id="ARBA00011073"/>
    </source>
</evidence>
<comment type="caution">
    <text evidence="9">The sequence shown here is derived from an EMBL/GenBank/DDBJ whole genome shotgun (WGS) entry which is preliminary data.</text>
</comment>
<dbReference type="PANTHER" id="PTHR43806">
    <property type="entry name" value="PEPTIDASE S8"/>
    <property type="match status" value="1"/>
</dbReference>
<protein>
    <submittedName>
        <fullName evidence="9">S8 family serine peptidase</fullName>
    </submittedName>
</protein>
<feature type="domain" description="Peptidase S8/S53" evidence="8">
    <location>
        <begin position="170"/>
        <end position="520"/>
    </location>
</feature>
<dbReference type="PROSITE" id="PS00136">
    <property type="entry name" value="SUBTILASE_ASP"/>
    <property type="match status" value="1"/>
</dbReference>
<dbReference type="InterPro" id="IPR036852">
    <property type="entry name" value="Peptidase_S8/S53_dom_sf"/>
</dbReference>
<keyword evidence="7" id="KW-0732">Signal</keyword>
<evidence type="ECO:0000313" key="10">
    <source>
        <dbReference type="Proteomes" id="UP001499978"/>
    </source>
</evidence>
<dbReference type="InterPro" id="IPR023828">
    <property type="entry name" value="Peptidase_S8_Ser-AS"/>
</dbReference>
<dbReference type="RefSeq" id="WP_344167079.1">
    <property type="nucleotide sequence ID" value="NZ_BAAARY010000001.1"/>
</dbReference>
<dbReference type="Pfam" id="PF00082">
    <property type="entry name" value="Peptidase_S8"/>
    <property type="match status" value="1"/>
</dbReference>
<organism evidence="9 10">
    <name type="scientific">Pilimelia columellifera subsp. columellifera</name>
    <dbReference type="NCBI Taxonomy" id="706583"/>
    <lineage>
        <taxon>Bacteria</taxon>
        <taxon>Bacillati</taxon>
        <taxon>Actinomycetota</taxon>
        <taxon>Actinomycetes</taxon>
        <taxon>Micromonosporales</taxon>
        <taxon>Micromonosporaceae</taxon>
        <taxon>Pilimelia</taxon>
    </lineage>
</organism>
<feature type="chain" id="PRO_5045591982" evidence="7">
    <location>
        <begin position="29"/>
        <end position="571"/>
    </location>
</feature>
<evidence type="ECO:0000256" key="2">
    <source>
        <dbReference type="ARBA" id="ARBA00022670"/>
    </source>
</evidence>
<dbReference type="InterPro" id="IPR050131">
    <property type="entry name" value="Peptidase_S8_subtilisin-like"/>
</dbReference>
<evidence type="ECO:0000256" key="7">
    <source>
        <dbReference type="SAM" id="SignalP"/>
    </source>
</evidence>
<dbReference type="Proteomes" id="UP001499978">
    <property type="component" value="Unassembled WGS sequence"/>
</dbReference>
<dbReference type="PROSITE" id="PS00138">
    <property type="entry name" value="SUBTILASE_SER"/>
    <property type="match status" value="1"/>
</dbReference>
<keyword evidence="4 5" id="KW-0720">Serine protease</keyword>
<dbReference type="PROSITE" id="PS00137">
    <property type="entry name" value="SUBTILASE_HIS"/>
    <property type="match status" value="1"/>
</dbReference>
<dbReference type="InterPro" id="IPR023827">
    <property type="entry name" value="Peptidase_S8_Asp-AS"/>
</dbReference>
<comment type="similarity">
    <text evidence="1 5 6">Belongs to the peptidase S8 family.</text>
</comment>
<dbReference type="PROSITE" id="PS51892">
    <property type="entry name" value="SUBTILASE"/>
    <property type="match status" value="1"/>
</dbReference>
<sequence length="571" mass="58892">MAGRRLRAIAAGTLGWALVLAGASGSAAAPTHTDAAELTRFTVVAEAGVSASAATTAIEAAGGAVVARNAAAGTYQVTTRRSDFARRAAAATSLIGATGDRAIGAAPRLRDRVETEHLVPGAVRPGSATGYGPSGGARAPVVGMDPLDERLWGLRMVRADLARQRERGERGVTVGILDTGVDATHPDLTPNFDTTLSRNFAPDIPSIDGACEWAGCVDPVHVDDNGHGTHVAGTVGAAADGFGLSGVAPNVTLVALKGGQDSGYFFLDPVVNAITYAADAGLDVVNMSFFVDPWLYNCGSNAADSAEARAEQRAIVTAMSRAMNYAHDRGVTMVVAMGNEHSDLGRPGVDESSPDTGPVAPYRRVVDNADCLMLPQEGPHAIGVSALGPSSRKADFSNYGLERVTVAAPGGHFRDGFGTPTYRTAGNMILSSYPRGALQTEGIVDADGNIVAGFEETAFKRCAADGRCGYYTHLQGTSMAAPHAAGVAALIVSRFGTRDADLGGLTMPPGDVERQLTRSAAARACPAPPLVSYKNEDRGPEFDALCEGTARFNGFYGSGIVDAFAAVGARR</sequence>
<dbReference type="Gene3D" id="3.40.50.200">
    <property type="entry name" value="Peptidase S8/S53 domain"/>
    <property type="match status" value="1"/>
</dbReference>
<feature type="active site" description="Charge relay system" evidence="5">
    <location>
        <position position="478"/>
    </location>
</feature>
<evidence type="ECO:0000256" key="3">
    <source>
        <dbReference type="ARBA" id="ARBA00022801"/>
    </source>
</evidence>